<accession>A0A450Z754</accession>
<evidence type="ECO:0000313" key="4">
    <source>
        <dbReference type="EMBL" id="VFK80955.1"/>
    </source>
</evidence>
<dbReference type="CDD" id="cd18687">
    <property type="entry name" value="PIN_VapC-like"/>
    <property type="match status" value="1"/>
</dbReference>
<dbReference type="InterPro" id="IPR002716">
    <property type="entry name" value="PIN_dom"/>
</dbReference>
<evidence type="ECO:0000313" key="3">
    <source>
        <dbReference type="EMBL" id="VFK49637.1"/>
    </source>
</evidence>
<evidence type="ECO:0000313" key="2">
    <source>
        <dbReference type="EMBL" id="VFK45016.1"/>
    </source>
</evidence>
<reference evidence="3" key="1">
    <citation type="submission" date="2019-02" db="EMBL/GenBank/DDBJ databases">
        <authorList>
            <person name="Gruber-Vodicka R. H."/>
            <person name="Seah K. B. B."/>
        </authorList>
    </citation>
    <scope>NUCLEOTIDE SEQUENCE</scope>
    <source>
        <strain evidence="4">BECK_S127</strain>
        <strain evidence="3">BECK_S1320</strain>
        <strain evidence="2">BECK_S1321</strain>
    </source>
</reference>
<dbReference type="AlphaFoldDB" id="A0A450Z754"/>
<dbReference type="InterPro" id="IPR029060">
    <property type="entry name" value="PIN-like_dom_sf"/>
</dbReference>
<dbReference type="Pfam" id="PF01850">
    <property type="entry name" value="PIN"/>
    <property type="match status" value="1"/>
</dbReference>
<dbReference type="EMBL" id="CAADFU010000207">
    <property type="protein sequence ID" value="VFK49637.1"/>
    <property type="molecule type" value="Genomic_DNA"/>
</dbReference>
<dbReference type="SUPFAM" id="SSF88723">
    <property type="entry name" value="PIN domain-like"/>
    <property type="match status" value="1"/>
</dbReference>
<evidence type="ECO:0000259" key="1">
    <source>
        <dbReference type="Pfam" id="PF01850"/>
    </source>
</evidence>
<name>A0A450Z754_9GAMM</name>
<dbReference type="EMBL" id="CAADHB010000183">
    <property type="protein sequence ID" value="VFK80955.1"/>
    <property type="molecule type" value="Genomic_DNA"/>
</dbReference>
<feature type="domain" description="PIN" evidence="1">
    <location>
        <begin position="3"/>
        <end position="110"/>
    </location>
</feature>
<sequence>MKVYADTSVFGGVFDQEFAKPTRQFFAEIDAGRFTLVTSAIVEAEIEPAPDRIRDFFARYESIAEIVRVTQEALLLQRQYIDSGVVTPKSAEDALHVALATVSRCALIVSWNFKHIVHFDKIPKYNAVNTRSGYGQIGIYSPLEVIDYDSGDDART</sequence>
<gene>
    <name evidence="4" type="ORF">BECKSD772D_GA0070982_11839</name>
    <name evidence="3" type="ORF">BECKSD772E_GA0070983_12072</name>
    <name evidence="2" type="ORF">BECKSD772F_GA0070984_12052</name>
</gene>
<protein>
    <submittedName>
        <fullName evidence="3">PIN domain-containing protein</fullName>
    </submittedName>
</protein>
<dbReference type="EMBL" id="CAADFR010000205">
    <property type="protein sequence ID" value="VFK45016.1"/>
    <property type="molecule type" value="Genomic_DNA"/>
</dbReference>
<proteinExistence type="predicted"/>
<organism evidence="3">
    <name type="scientific">Candidatus Kentrum sp. SD</name>
    <dbReference type="NCBI Taxonomy" id="2126332"/>
    <lineage>
        <taxon>Bacteria</taxon>
        <taxon>Pseudomonadati</taxon>
        <taxon>Pseudomonadota</taxon>
        <taxon>Gammaproteobacteria</taxon>
        <taxon>Candidatus Kentrum</taxon>
    </lineage>
</organism>